<accession>A0A914RFX2</accession>
<feature type="transmembrane region" description="Helical" evidence="2">
    <location>
        <begin position="97"/>
        <end position="119"/>
    </location>
</feature>
<keyword evidence="2" id="KW-1133">Transmembrane helix</keyword>
<dbReference type="WBParaSite" id="PEQ_0000061201-mRNA-1">
    <property type="protein sequence ID" value="PEQ_0000061201-mRNA-1"/>
    <property type="gene ID" value="PEQ_0000061201"/>
</dbReference>
<feature type="compositionally biased region" description="Polar residues" evidence="1">
    <location>
        <begin position="25"/>
        <end position="34"/>
    </location>
</feature>
<evidence type="ECO:0000313" key="3">
    <source>
        <dbReference type="Proteomes" id="UP000887564"/>
    </source>
</evidence>
<dbReference type="AlphaFoldDB" id="A0A914RFX2"/>
<reference evidence="4" key="1">
    <citation type="submission" date="2022-11" db="UniProtKB">
        <authorList>
            <consortium name="WormBaseParasite"/>
        </authorList>
    </citation>
    <scope>IDENTIFICATION</scope>
</reference>
<evidence type="ECO:0000313" key="4">
    <source>
        <dbReference type="WBParaSite" id="PEQ_0000061201-mRNA-1"/>
    </source>
</evidence>
<dbReference type="Proteomes" id="UP000887564">
    <property type="component" value="Unplaced"/>
</dbReference>
<organism evidence="3 4">
    <name type="scientific">Parascaris equorum</name>
    <name type="common">Equine roundworm</name>
    <dbReference type="NCBI Taxonomy" id="6256"/>
    <lineage>
        <taxon>Eukaryota</taxon>
        <taxon>Metazoa</taxon>
        <taxon>Ecdysozoa</taxon>
        <taxon>Nematoda</taxon>
        <taxon>Chromadorea</taxon>
        <taxon>Rhabditida</taxon>
        <taxon>Spirurina</taxon>
        <taxon>Ascaridomorpha</taxon>
        <taxon>Ascaridoidea</taxon>
        <taxon>Ascarididae</taxon>
        <taxon>Parascaris</taxon>
    </lineage>
</organism>
<keyword evidence="2" id="KW-0812">Transmembrane</keyword>
<feature type="region of interest" description="Disordered" evidence="1">
    <location>
        <begin position="1"/>
        <end position="34"/>
    </location>
</feature>
<evidence type="ECO:0000256" key="2">
    <source>
        <dbReference type="SAM" id="Phobius"/>
    </source>
</evidence>
<keyword evidence="2" id="KW-0472">Membrane</keyword>
<name>A0A914RFX2_PAREQ</name>
<feature type="compositionally biased region" description="Basic and acidic residues" evidence="1">
    <location>
        <begin position="1"/>
        <end position="17"/>
    </location>
</feature>
<keyword evidence="3" id="KW-1185">Reference proteome</keyword>
<sequence>MEEKSRSVRRSREDAEYGQRYAVEPTNNRFSSTQCDDYVGGPPLADKMTLRHLSYSTIPPKLATFSRTEADSVYEEIDRVPIESIEPRGERPSDKPLNPLFGITLYGSAAIATPFMLVFEYDVLLFRVISCQSASLHSF</sequence>
<evidence type="ECO:0000256" key="1">
    <source>
        <dbReference type="SAM" id="MobiDB-lite"/>
    </source>
</evidence>
<proteinExistence type="predicted"/>
<protein>
    <submittedName>
        <fullName evidence="4">Uncharacterized protein</fullName>
    </submittedName>
</protein>